<dbReference type="WBParaSite" id="maker-uti_cns_0019334-snap-gene-0.2-mRNA-1">
    <property type="protein sequence ID" value="maker-uti_cns_0019334-snap-gene-0.2-mRNA-1"/>
    <property type="gene ID" value="maker-uti_cns_0019334-snap-gene-0.2"/>
</dbReference>
<feature type="region of interest" description="Disordered" evidence="2">
    <location>
        <begin position="1"/>
        <end position="27"/>
    </location>
</feature>
<feature type="region of interest" description="Disordered" evidence="2">
    <location>
        <begin position="484"/>
        <end position="509"/>
    </location>
</feature>
<evidence type="ECO:0000256" key="1">
    <source>
        <dbReference type="SAM" id="Coils"/>
    </source>
</evidence>
<keyword evidence="3" id="KW-1185">Reference proteome</keyword>
<dbReference type="Proteomes" id="UP000095280">
    <property type="component" value="Unplaced"/>
</dbReference>
<keyword evidence="1" id="KW-0175">Coiled coil</keyword>
<feature type="compositionally biased region" description="Polar residues" evidence="2">
    <location>
        <begin position="1"/>
        <end position="20"/>
    </location>
</feature>
<feature type="compositionally biased region" description="Basic residues" evidence="2">
    <location>
        <begin position="494"/>
        <end position="509"/>
    </location>
</feature>
<accession>A0A1I8HT25</accession>
<name>A0A1I8HT25_9PLAT</name>
<organism evidence="3 4">
    <name type="scientific">Macrostomum lignano</name>
    <dbReference type="NCBI Taxonomy" id="282301"/>
    <lineage>
        <taxon>Eukaryota</taxon>
        <taxon>Metazoa</taxon>
        <taxon>Spiralia</taxon>
        <taxon>Lophotrochozoa</taxon>
        <taxon>Platyhelminthes</taxon>
        <taxon>Rhabditophora</taxon>
        <taxon>Macrostomorpha</taxon>
        <taxon>Macrostomida</taxon>
        <taxon>Macrostomidae</taxon>
        <taxon>Macrostomum</taxon>
    </lineage>
</organism>
<feature type="region of interest" description="Disordered" evidence="2">
    <location>
        <begin position="240"/>
        <end position="264"/>
    </location>
</feature>
<evidence type="ECO:0000313" key="3">
    <source>
        <dbReference type="Proteomes" id="UP000095280"/>
    </source>
</evidence>
<evidence type="ECO:0000256" key="2">
    <source>
        <dbReference type="SAM" id="MobiDB-lite"/>
    </source>
</evidence>
<protein>
    <submittedName>
        <fullName evidence="4 5">Arf-GAP domain-containing protein</fullName>
    </submittedName>
</protein>
<dbReference type="WBParaSite" id="maker-uti_cns_0007728-snap-gene-0.3-mRNA-1">
    <property type="protein sequence ID" value="maker-uti_cns_0007728-snap-gene-0.3-mRNA-1"/>
    <property type="gene ID" value="maker-uti_cns_0007728-snap-gene-0.3"/>
</dbReference>
<sequence length="509" mass="55129">SFQPMSAIKRQQQYKQPSRSQKQKPGFSADLQSAAANWLRRLSAAIAGGASLVGSDAALAEAARILGSIATNYCCSSPSDTVAIGNADAASLASIQILLERQLGPGVASSVHWRSVLDGVTKDESGTDIDTDDGGFGSPDCQRQQQLTRIRLLILAAAFRRPRLRPFVLASAIASTTTTAAMLSEPPRSELRLLAAAARWLFPSTSLAAKEDAEFKEVVEAVESFDAATALNRVAVDCQEHQETDDDSGADIDDSSDVAVDDGASDGCRRCRGLATEVAALRAEALERELRFHRRFEAFANELSGLEVVNRRLLADPALLLLPDCGLARLQEEIKSLRRGARFQASASERERLSQLLAAAERRSGQLVGQLESLTRAHDSCLRRLRRMRADRDLAAARAERLADRCRRLLQHRQLPVAHAGVHGYACCCQRPLPVSLPVPVQLPPPPPLPPHHHQQQQLQLSVSSGSSSLHGIDAVPVRERRISGGGGGGWQQHFRHLLPGRLSGKRKS</sequence>
<evidence type="ECO:0000313" key="5">
    <source>
        <dbReference type="WBParaSite" id="maker-uti_cns_0019334-snap-gene-0.2-mRNA-1"/>
    </source>
</evidence>
<reference evidence="4 5" key="1">
    <citation type="submission" date="2016-11" db="UniProtKB">
        <authorList>
            <consortium name="WormBaseParasite"/>
        </authorList>
    </citation>
    <scope>IDENTIFICATION</scope>
</reference>
<evidence type="ECO:0000313" key="4">
    <source>
        <dbReference type="WBParaSite" id="maker-uti_cns_0007728-snap-gene-0.3-mRNA-1"/>
    </source>
</evidence>
<feature type="compositionally biased region" description="Acidic residues" evidence="2">
    <location>
        <begin position="243"/>
        <end position="264"/>
    </location>
</feature>
<feature type="coiled-coil region" evidence="1">
    <location>
        <begin position="343"/>
        <end position="405"/>
    </location>
</feature>
<proteinExistence type="predicted"/>
<dbReference type="AlphaFoldDB" id="A0A1I8HT25"/>